<name>A0AAV1Y3E9_LUPLU</name>
<reference evidence="1 2" key="1">
    <citation type="submission" date="2024-03" db="EMBL/GenBank/DDBJ databases">
        <authorList>
            <person name="Martinez-Hernandez J."/>
        </authorList>
    </citation>
    <scope>NUCLEOTIDE SEQUENCE [LARGE SCALE GENOMIC DNA]</scope>
</reference>
<dbReference type="Proteomes" id="UP001497480">
    <property type="component" value="Unassembled WGS sequence"/>
</dbReference>
<accession>A0AAV1Y3E9</accession>
<dbReference type="EMBL" id="CAXHTB010000021">
    <property type="protein sequence ID" value="CAL0328521.1"/>
    <property type="molecule type" value="Genomic_DNA"/>
</dbReference>
<sequence>MVVVANKYARGTTQEHVHLRIILISGRSSSTSRFFRKTSFILVWMQFCNIGKHNWKMSQSTEYSKGSLLKE</sequence>
<evidence type="ECO:0000313" key="1">
    <source>
        <dbReference type="EMBL" id="CAL0328521.1"/>
    </source>
</evidence>
<dbReference type="AlphaFoldDB" id="A0AAV1Y3E9"/>
<organism evidence="1 2">
    <name type="scientific">Lupinus luteus</name>
    <name type="common">European yellow lupine</name>
    <dbReference type="NCBI Taxonomy" id="3873"/>
    <lineage>
        <taxon>Eukaryota</taxon>
        <taxon>Viridiplantae</taxon>
        <taxon>Streptophyta</taxon>
        <taxon>Embryophyta</taxon>
        <taxon>Tracheophyta</taxon>
        <taxon>Spermatophyta</taxon>
        <taxon>Magnoliopsida</taxon>
        <taxon>eudicotyledons</taxon>
        <taxon>Gunneridae</taxon>
        <taxon>Pentapetalae</taxon>
        <taxon>rosids</taxon>
        <taxon>fabids</taxon>
        <taxon>Fabales</taxon>
        <taxon>Fabaceae</taxon>
        <taxon>Papilionoideae</taxon>
        <taxon>50 kb inversion clade</taxon>
        <taxon>genistoids sensu lato</taxon>
        <taxon>core genistoids</taxon>
        <taxon>Genisteae</taxon>
        <taxon>Lupinus</taxon>
    </lineage>
</organism>
<keyword evidence="2" id="KW-1185">Reference proteome</keyword>
<proteinExistence type="predicted"/>
<evidence type="ECO:0000313" key="2">
    <source>
        <dbReference type="Proteomes" id="UP001497480"/>
    </source>
</evidence>
<comment type="caution">
    <text evidence="1">The sequence shown here is derived from an EMBL/GenBank/DDBJ whole genome shotgun (WGS) entry which is preliminary data.</text>
</comment>
<protein>
    <submittedName>
        <fullName evidence="1">Uncharacterized protein</fullName>
    </submittedName>
</protein>
<gene>
    <name evidence="1" type="ORF">LLUT_LOCUS29581</name>
</gene>